<dbReference type="GO" id="GO:0000380">
    <property type="term" value="P:alternative mRNA splicing, via spliceosome"/>
    <property type="evidence" value="ECO:0007669"/>
    <property type="project" value="InterPro"/>
</dbReference>
<dbReference type="PANTHER" id="PTHR31968">
    <property type="entry name" value="SERINE/ARGININE-RELATED PROTEIN 53"/>
    <property type="match status" value="1"/>
</dbReference>
<evidence type="ECO:0000313" key="3">
    <source>
        <dbReference type="Proteomes" id="UP001202328"/>
    </source>
</evidence>
<dbReference type="Proteomes" id="UP001202328">
    <property type="component" value="Unassembled WGS sequence"/>
</dbReference>
<dbReference type="GO" id="GO:0005737">
    <property type="term" value="C:cytoplasm"/>
    <property type="evidence" value="ECO:0007669"/>
    <property type="project" value="TreeGrafter"/>
</dbReference>
<comment type="caution">
    <text evidence="2">The sequence shown here is derived from an EMBL/GenBank/DDBJ whole genome shotgun (WGS) entry which is preliminary data.</text>
</comment>
<sequence>MEEDKAAAYYEELTRKGEGAARFKQGLGFSSKSSDTSNPSKGSAHPSSFLSSFVKASSPSKSTEVSQKRIELENVQNKLKKKKNEKSESLSRVSEKRSSSIERNGDPRRRSRSRERSGNNDRERKSERRRRRSRSSEEEDERRRRSGRENRSRRRSSRSLSPGNRRPEKRRDDRENRYRRRSRSLSPGSRRLEKGRDDRRDSGREGKRDKERNGAVDYAKLIKGYAEMTPAERVKAKMKFQLAQTVEKDTSKGMGAGWERFEFNKDAPLDEGEEMEVAEDEANLVKKAGQTFRFSAIESRREEQIKAAHDDAMFGVPTAEASSSLAELEEKELIVEDSKKESSESCLGANIISEKVLAKQTGSWRDRARKLKDG</sequence>
<feature type="compositionally biased region" description="Basic and acidic residues" evidence="1">
    <location>
        <begin position="141"/>
        <end position="150"/>
    </location>
</feature>
<feature type="compositionally biased region" description="Basic and acidic residues" evidence="1">
    <location>
        <begin position="190"/>
        <end position="214"/>
    </location>
</feature>
<feature type="compositionally biased region" description="Basic and acidic residues" evidence="1">
    <location>
        <begin position="165"/>
        <end position="176"/>
    </location>
</feature>
<feature type="compositionally biased region" description="Basic and acidic residues" evidence="1">
    <location>
        <begin position="85"/>
        <end position="126"/>
    </location>
</feature>
<feature type="compositionally biased region" description="Low complexity" evidence="1">
    <location>
        <begin position="30"/>
        <end position="62"/>
    </location>
</feature>
<keyword evidence="3" id="KW-1185">Reference proteome</keyword>
<evidence type="ECO:0000256" key="1">
    <source>
        <dbReference type="SAM" id="MobiDB-lite"/>
    </source>
</evidence>
<reference evidence="2" key="1">
    <citation type="submission" date="2022-04" db="EMBL/GenBank/DDBJ databases">
        <title>A functionally conserved STORR gene fusion in Papaver species that diverged 16.8 million years ago.</title>
        <authorList>
            <person name="Catania T."/>
        </authorList>
    </citation>
    <scope>NUCLEOTIDE SEQUENCE</scope>
    <source>
        <strain evidence="2">S-188037</strain>
    </source>
</reference>
<dbReference type="AlphaFoldDB" id="A0AAD4TF39"/>
<gene>
    <name evidence="2" type="ORF">MKW98_017864</name>
</gene>
<protein>
    <submittedName>
        <fullName evidence="2">Uncharacterized protein</fullName>
    </submittedName>
</protein>
<accession>A0AAD4TF39</accession>
<dbReference type="PANTHER" id="PTHR31968:SF4">
    <property type="entry name" value="SERINE_ARGININE-RELATED PROTEIN 53"/>
    <property type="match status" value="1"/>
</dbReference>
<dbReference type="GO" id="GO:0005634">
    <property type="term" value="C:nucleus"/>
    <property type="evidence" value="ECO:0007669"/>
    <property type="project" value="TreeGrafter"/>
</dbReference>
<feature type="region of interest" description="Disordered" evidence="1">
    <location>
        <begin position="16"/>
        <end position="216"/>
    </location>
</feature>
<organism evidence="2 3">
    <name type="scientific">Papaver atlanticum</name>
    <dbReference type="NCBI Taxonomy" id="357466"/>
    <lineage>
        <taxon>Eukaryota</taxon>
        <taxon>Viridiplantae</taxon>
        <taxon>Streptophyta</taxon>
        <taxon>Embryophyta</taxon>
        <taxon>Tracheophyta</taxon>
        <taxon>Spermatophyta</taxon>
        <taxon>Magnoliopsida</taxon>
        <taxon>Ranunculales</taxon>
        <taxon>Papaveraceae</taxon>
        <taxon>Papaveroideae</taxon>
        <taxon>Papaver</taxon>
    </lineage>
</organism>
<evidence type="ECO:0000313" key="2">
    <source>
        <dbReference type="EMBL" id="KAI3954040.1"/>
    </source>
</evidence>
<dbReference type="EMBL" id="JAJJMB010002020">
    <property type="protein sequence ID" value="KAI3954040.1"/>
    <property type="molecule type" value="Genomic_DNA"/>
</dbReference>
<name>A0AAD4TF39_9MAGN</name>
<dbReference type="InterPro" id="IPR034604">
    <property type="entry name" value="SRRP53"/>
</dbReference>
<proteinExistence type="predicted"/>